<dbReference type="AlphaFoldDB" id="A0A0B5DMA7"/>
<protein>
    <submittedName>
        <fullName evidence="2">Uncharacterized protein</fullName>
    </submittedName>
</protein>
<gene>
    <name evidence="2" type="ORF">P73_0068</name>
</gene>
<evidence type="ECO:0000313" key="3">
    <source>
        <dbReference type="Proteomes" id="UP000031521"/>
    </source>
</evidence>
<feature type="transmembrane region" description="Helical" evidence="1">
    <location>
        <begin position="94"/>
        <end position="111"/>
    </location>
</feature>
<keyword evidence="1" id="KW-1133">Transmembrane helix</keyword>
<feature type="transmembrane region" description="Helical" evidence="1">
    <location>
        <begin position="232"/>
        <end position="252"/>
    </location>
</feature>
<feature type="transmembrane region" description="Helical" evidence="1">
    <location>
        <begin position="71"/>
        <end position="87"/>
    </location>
</feature>
<evidence type="ECO:0000256" key="1">
    <source>
        <dbReference type="SAM" id="Phobius"/>
    </source>
</evidence>
<keyword evidence="3" id="KW-1185">Reference proteome</keyword>
<feature type="transmembrane region" description="Helical" evidence="1">
    <location>
        <begin position="139"/>
        <end position="159"/>
    </location>
</feature>
<feature type="transmembrane region" description="Helical" evidence="1">
    <location>
        <begin position="198"/>
        <end position="217"/>
    </location>
</feature>
<name>A0A0B5DMA7_9RHOB</name>
<accession>A0A0B5DMA7</accession>
<evidence type="ECO:0000313" key="2">
    <source>
        <dbReference type="EMBL" id="AJE44783.1"/>
    </source>
</evidence>
<reference evidence="2 3" key="1">
    <citation type="journal article" date="2014" name="Int. J. Syst. Evol. Microbiol.">
        <title>Celeribacter indicus sp. nov., a polycyclic aromatic hydrocarbon-degrading bacterium from deep-sea sediment and reclassification of Huaishuia halophila as Celeribacter halophilus comb. nov.</title>
        <authorList>
            <person name="Lai Q."/>
            <person name="Cao J."/>
            <person name="Yuan J."/>
            <person name="Li F."/>
            <person name="Shao Z."/>
        </authorList>
    </citation>
    <scope>NUCLEOTIDE SEQUENCE [LARGE SCALE GENOMIC DNA]</scope>
    <source>
        <strain evidence="2">P73</strain>
    </source>
</reference>
<sequence length="278" mass="30349">MVHRIFGALARAALVVLLIITPSLMLPEVSADTAQVVALVAVFGAALAFFEYVSAYPGLIEFRDAPPFNRLRFGSLLITVFLLSLIMRGFTYPSVASVLVTAIGGLIGYVLDFPGSPVRLMIQALPHTATLRDFELMRIAAGMSYLISLVSLCFFLIALRVGYWPARNGSFNVWINLPTFDPTAGGDVVARLKRDARINILIGFLLPFVIPAVLHSASDLFGALDVTSVQSLIWTVAAWAFLPSSLFMRGIAMGRVATMIEMKRRETYARADLDHLPA</sequence>
<dbReference type="HOGENOM" id="CLU_1004316_0_0_5"/>
<keyword evidence="1" id="KW-0812">Transmembrane</keyword>
<dbReference type="OrthoDB" id="7738422at2"/>
<dbReference type="RefSeq" id="WP_043867968.1">
    <property type="nucleotide sequence ID" value="NZ_CP004393.1"/>
</dbReference>
<feature type="transmembrane region" description="Helical" evidence="1">
    <location>
        <begin position="36"/>
        <end position="59"/>
    </location>
</feature>
<dbReference type="Proteomes" id="UP000031521">
    <property type="component" value="Chromosome"/>
</dbReference>
<dbReference type="EMBL" id="CP004393">
    <property type="protein sequence ID" value="AJE44783.1"/>
    <property type="molecule type" value="Genomic_DNA"/>
</dbReference>
<dbReference type="STRING" id="1208324.P73_0068"/>
<organism evidence="2 3">
    <name type="scientific">Celeribacter indicus</name>
    <dbReference type="NCBI Taxonomy" id="1208324"/>
    <lineage>
        <taxon>Bacteria</taxon>
        <taxon>Pseudomonadati</taxon>
        <taxon>Pseudomonadota</taxon>
        <taxon>Alphaproteobacteria</taxon>
        <taxon>Rhodobacterales</taxon>
        <taxon>Roseobacteraceae</taxon>
        <taxon>Celeribacter</taxon>
    </lineage>
</organism>
<keyword evidence="1" id="KW-0472">Membrane</keyword>
<dbReference type="KEGG" id="cid:P73_0068"/>
<feature type="transmembrane region" description="Helical" evidence="1">
    <location>
        <begin position="6"/>
        <end position="24"/>
    </location>
</feature>
<proteinExistence type="predicted"/>